<dbReference type="PANTHER" id="PTHR35175:SF2">
    <property type="entry name" value="DUF1289 DOMAIN-CONTAINING PROTEIN"/>
    <property type="match status" value="1"/>
</dbReference>
<sequence>MALPSPCSEVCRFNRKTDLCAGCLRTTSEIRQWRKLTDHKRHFILADRGRRLSKLNAKIGPANP</sequence>
<keyword evidence="2" id="KW-1185">Reference proteome</keyword>
<proteinExistence type="predicted"/>
<gene>
    <name evidence="1" type="ORF">ISP13_14440</name>
</gene>
<dbReference type="EMBL" id="JADIKG010000013">
    <property type="protein sequence ID" value="MFK2874739.1"/>
    <property type="molecule type" value="Genomic_DNA"/>
</dbReference>
<dbReference type="Pfam" id="PF06945">
    <property type="entry name" value="DUF1289"/>
    <property type="match status" value="1"/>
</dbReference>
<dbReference type="Proteomes" id="UP001620405">
    <property type="component" value="Unassembled WGS sequence"/>
</dbReference>
<comment type="caution">
    <text evidence="1">The sequence shown here is derived from an EMBL/GenBank/DDBJ whole genome shotgun (WGS) entry which is preliminary data.</text>
</comment>
<organism evidence="1 2">
    <name type="scientific">Dyella lipolytica</name>
    <dbReference type="NCBI Taxonomy" id="1867835"/>
    <lineage>
        <taxon>Bacteria</taxon>
        <taxon>Pseudomonadati</taxon>
        <taxon>Pseudomonadota</taxon>
        <taxon>Gammaproteobacteria</taxon>
        <taxon>Lysobacterales</taxon>
        <taxon>Rhodanobacteraceae</taxon>
        <taxon>Dyella</taxon>
    </lineage>
</organism>
<dbReference type="InterPro" id="IPR010710">
    <property type="entry name" value="DUF1289"/>
</dbReference>
<protein>
    <submittedName>
        <fullName evidence="1">DUF1289 domain-containing protein</fullName>
    </submittedName>
</protein>
<dbReference type="RefSeq" id="WP_284396591.1">
    <property type="nucleotide sequence ID" value="NZ_BSNQ01000003.1"/>
</dbReference>
<accession>A0ABW8J0P6</accession>
<dbReference type="PANTHER" id="PTHR35175">
    <property type="entry name" value="DUF1289 DOMAIN-CONTAINING PROTEIN"/>
    <property type="match status" value="1"/>
</dbReference>
<name>A0ABW8J0P6_9GAMM</name>
<evidence type="ECO:0000313" key="1">
    <source>
        <dbReference type="EMBL" id="MFK2874739.1"/>
    </source>
</evidence>
<evidence type="ECO:0000313" key="2">
    <source>
        <dbReference type="Proteomes" id="UP001620405"/>
    </source>
</evidence>
<reference evidence="1 2" key="1">
    <citation type="submission" date="2020-10" db="EMBL/GenBank/DDBJ databases">
        <title>Phylogeny of dyella-like bacteria.</title>
        <authorList>
            <person name="Fu J."/>
        </authorList>
    </citation>
    <scope>NUCLEOTIDE SEQUENCE [LARGE SCALE GENOMIC DNA]</scope>
    <source>
        <strain evidence="1 2">DHOB07</strain>
    </source>
</reference>